<dbReference type="Proteomes" id="UP000051236">
    <property type="component" value="Unassembled WGS sequence"/>
</dbReference>
<keyword evidence="2" id="KW-1185">Reference proteome</keyword>
<organism evidence="1 2">
    <name type="scientific">Agrilactobacillus composti DSM 18527 = JCM 14202</name>
    <dbReference type="NCBI Taxonomy" id="1423734"/>
    <lineage>
        <taxon>Bacteria</taxon>
        <taxon>Bacillati</taxon>
        <taxon>Bacillota</taxon>
        <taxon>Bacilli</taxon>
        <taxon>Lactobacillales</taxon>
        <taxon>Lactobacillaceae</taxon>
        <taxon>Agrilactobacillus</taxon>
    </lineage>
</organism>
<evidence type="ECO:0000313" key="1">
    <source>
        <dbReference type="EMBL" id="KRM36458.1"/>
    </source>
</evidence>
<evidence type="ECO:0000313" key="2">
    <source>
        <dbReference type="Proteomes" id="UP000051236"/>
    </source>
</evidence>
<dbReference type="eggNOG" id="ENOG5032MT7">
    <property type="taxonomic scope" value="Bacteria"/>
</dbReference>
<comment type="caution">
    <text evidence="1">The sequence shown here is derived from an EMBL/GenBank/DDBJ whole genome shotgun (WGS) entry which is preliminary data.</text>
</comment>
<dbReference type="PATRIC" id="fig|1423734.3.peg.2755"/>
<reference evidence="1 2" key="1">
    <citation type="journal article" date="2015" name="Genome Announc.">
        <title>Expanding the biotechnology potential of lactobacilli through comparative genomics of 213 strains and associated genera.</title>
        <authorList>
            <person name="Sun Z."/>
            <person name="Harris H.M."/>
            <person name="McCann A."/>
            <person name="Guo C."/>
            <person name="Argimon S."/>
            <person name="Zhang W."/>
            <person name="Yang X."/>
            <person name="Jeffery I.B."/>
            <person name="Cooney J.C."/>
            <person name="Kagawa T.F."/>
            <person name="Liu W."/>
            <person name="Song Y."/>
            <person name="Salvetti E."/>
            <person name="Wrobel A."/>
            <person name="Rasinkangas P."/>
            <person name="Parkhill J."/>
            <person name="Rea M.C."/>
            <person name="O'Sullivan O."/>
            <person name="Ritari J."/>
            <person name="Douillard F.P."/>
            <person name="Paul Ross R."/>
            <person name="Yang R."/>
            <person name="Briner A.E."/>
            <person name="Felis G.E."/>
            <person name="de Vos W.M."/>
            <person name="Barrangou R."/>
            <person name="Klaenhammer T.R."/>
            <person name="Caufield P.W."/>
            <person name="Cui Y."/>
            <person name="Zhang H."/>
            <person name="O'Toole P.W."/>
        </authorList>
    </citation>
    <scope>NUCLEOTIDE SEQUENCE [LARGE SCALE GENOMIC DNA]</scope>
    <source>
        <strain evidence="1 2">DSM 18527</strain>
    </source>
</reference>
<protein>
    <recommendedName>
        <fullName evidence="3">Surface layer protein A domain-containing protein</fullName>
    </recommendedName>
</protein>
<dbReference type="EMBL" id="AZGA01000003">
    <property type="protein sequence ID" value="KRM36458.1"/>
    <property type="molecule type" value="Genomic_DNA"/>
</dbReference>
<proteinExistence type="predicted"/>
<dbReference type="AlphaFoldDB" id="X0PI88"/>
<evidence type="ECO:0008006" key="3">
    <source>
        <dbReference type="Google" id="ProtNLM"/>
    </source>
</evidence>
<gene>
    <name evidence="1" type="ORF">FC83_GL002712</name>
</gene>
<dbReference type="RefSeq" id="WP_035455831.1">
    <property type="nucleotide sequence ID" value="NZ_AZGA01000003.1"/>
</dbReference>
<accession>X0PI88</accession>
<sequence length="178" mass="20708">MKHRKIIMLLLSGFLLIGIFIPTQSAKAEAYKKIDQFYDYDSVATINGTWGANLYINNDSHKEFDRILPKDTQWQIFGYTKRKDGFYYWAGGDQWIQANQAIVHVDNKSDAILNVVAKYGDSNNPDTWWLSDHISNGYWGTDYWRVKEMTIIGVSYIYQYVVYPDGSSYRLDNSDNPM</sequence>
<dbReference type="OrthoDB" id="2333181at2"/>
<name>X0PI88_9LACO</name>